<dbReference type="Pfam" id="PF11968">
    <property type="entry name" value="Bmt2"/>
    <property type="match status" value="1"/>
</dbReference>
<comment type="function">
    <text evidence="4">S-adenosyl-L-methionine-dependent methyltransferase that specifically methylates the N(1) position of an adenine present in helix 65 in 25S rRNA.</text>
</comment>
<keyword evidence="2 4" id="KW-0808">Transferase</keyword>
<evidence type="ECO:0000256" key="4">
    <source>
        <dbReference type="HAMAP-Rule" id="MF_03044"/>
    </source>
</evidence>
<name>A0AAI8Z234_9PEZI</name>
<organism evidence="6 7">
    <name type="scientific">Lecanosticta acicola</name>
    <dbReference type="NCBI Taxonomy" id="111012"/>
    <lineage>
        <taxon>Eukaryota</taxon>
        <taxon>Fungi</taxon>
        <taxon>Dikarya</taxon>
        <taxon>Ascomycota</taxon>
        <taxon>Pezizomycotina</taxon>
        <taxon>Dothideomycetes</taxon>
        <taxon>Dothideomycetidae</taxon>
        <taxon>Mycosphaerellales</taxon>
        <taxon>Mycosphaerellaceae</taxon>
        <taxon>Lecanosticta</taxon>
    </lineage>
</organism>
<dbReference type="PANTHER" id="PTHR21008:SF1">
    <property type="entry name" value="25S RRNA (ADENINE(2142)-N(1))-METHYLTRANSFERASE"/>
    <property type="match status" value="1"/>
</dbReference>
<proteinExistence type="inferred from homology"/>
<dbReference type="PANTHER" id="PTHR21008">
    <property type="entry name" value="S-ADENOSYLMETHIONINE SENSOR UPSTREAM OF MTORC1-RELATED"/>
    <property type="match status" value="1"/>
</dbReference>
<keyword evidence="3 4" id="KW-0949">S-adenosyl-L-methionine</keyword>
<gene>
    <name evidence="6" type="ORF">LECACI_7A006144</name>
</gene>
<keyword evidence="4" id="KW-0539">Nucleus</keyword>
<dbReference type="EC" id="2.1.1.-" evidence="4"/>
<dbReference type="GO" id="GO:0005730">
    <property type="term" value="C:nucleolus"/>
    <property type="evidence" value="ECO:0007669"/>
    <property type="project" value="UniProtKB-SubCell"/>
</dbReference>
<evidence type="ECO:0000256" key="5">
    <source>
        <dbReference type="SAM" id="MobiDB-lite"/>
    </source>
</evidence>
<evidence type="ECO:0000313" key="7">
    <source>
        <dbReference type="Proteomes" id="UP001296104"/>
    </source>
</evidence>
<reference evidence="6" key="1">
    <citation type="submission" date="2023-11" db="EMBL/GenBank/DDBJ databases">
        <authorList>
            <person name="Alioto T."/>
            <person name="Alioto T."/>
            <person name="Gomez Garrido J."/>
        </authorList>
    </citation>
    <scope>NUCLEOTIDE SEQUENCE</scope>
</reference>
<feature type="binding site" evidence="4">
    <location>
        <position position="144"/>
    </location>
    <ligand>
        <name>S-adenosyl-L-methionine</name>
        <dbReference type="ChEBI" id="CHEBI:59789"/>
    </ligand>
</feature>
<sequence>MGTTIRNSKKKPALRTGRPPTAAKPKRSISSKATQKTIVTFHKYAPPPKTQKPALRPLLILPFLIRSLSKELQKAKTRDDKERVSAIENQIDQLGGIKAYQEASIQGQAVDRGGDTSIVLLNWLKPVQQDLAQLDSKFKLLEVGALSTKNACSKSGLFDVTRIDLNSQGPGIEQQDFMERPLPPSSEEQFDIISLSLVVNFVPDATTRGEMLKYTTHFLRSRPSPPAILTDYRALLFLVLPAPCTLHSRYFNEERLALIMAELGYAMVNRKETRKLVYSLWQLCDKPPSKMQNFPKVKVRDGAKLNNFHIVLDRD</sequence>
<feature type="binding site" evidence="4">
    <location>
        <position position="164"/>
    </location>
    <ligand>
        <name>S-adenosyl-L-methionine</name>
        <dbReference type="ChEBI" id="CHEBI:59789"/>
    </ligand>
</feature>
<comment type="subcellular location">
    <subcellularLocation>
        <location evidence="4">Nucleus</location>
        <location evidence="4">Nucleolus</location>
    </subcellularLocation>
</comment>
<comment type="caution">
    <text evidence="6">The sequence shown here is derived from an EMBL/GenBank/DDBJ whole genome shotgun (WGS) entry which is preliminary data.</text>
</comment>
<dbReference type="AlphaFoldDB" id="A0AAI8Z234"/>
<evidence type="ECO:0000256" key="2">
    <source>
        <dbReference type="ARBA" id="ARBA00022679"/>
    </source>
</evidence>
<dbReference type="Proteomes" id="UP001296104">
    <property type="component" value="Unassembled WGS sequence"/>
</dbReference>
<dbReference type="HAMAP" id="MF_03044">
    <property type="entry name" value="BMT2"/>
    <property type="match status" value="1"/>
</dbReference>
<dbReference type="EMBL" id="CAVMBE010000042">
    <property type="protein sequence ID" value="CAK4030986.1"/>
    <property type="molecule type" value="Genomic_DNA"/>
</dbReference>
<keyword evidence="7" id="KW-1185">Reference proteome</keyword>
<protein>
    <recommendedName>
        <fullName evidence="4">25S rRNA adenine-N(1) methyltransferase</fullName>
        <ecNumber evidence="4">2.1.1.-</ecNumber>
    </recommendedName>
</protein>
<accession>A0AAI8Z234</accession>
<dbReference type="GO" id="GO:0016433">
    <property type="term" value="F:rRNA (adenine) methyltransferase activity"/>
    <property type="evidence" value="ECO:0007669"/>
    <property type="project" value="UniProtKB-UniRule"/>
</dbReference>
<evidence type="ECO:0000313" key="6">
    <source>
        <dbReference type="EMBL" id="CAK4030986.1"/>
    </source>
</evidence>
<keyword evidence="1 4" id="KW-0489">Methyltransferase</keyword>
<evidence type="ECO:0000256" key="3">
    <source>
        <dbReference type="ARBA" id="ARBA00022691"/>
    </source>
</evidence>
<dbReference type="InterPro" id="IPR021867">
    <property type="entry name" value="Bmt2/SAMTOR"/>
</dbReference>
<comment type="similarity">
    <text evidence="4">Belongs to the BMT2 family.</text>
</comment>
<feature type="region of interest" description="Disordered" evidence="5">
    <location>
        <begin position="1"/>
        <end position="32"/>
    </location>
</feature>
<evidence type="ECO:0000256" key="1">
    <source>
        <dbReference type="ARBA" id="ARBA00022603"/>
    </source>
</evidence>